<evidence type="ECO:0000313" key="2">
    <source>
        <dbReference type="Proteomes" id="UP000019812"/>
    </source>
</evidence>
<organism evidence="1 2">
    <name type="scientific">Candidatus Accumulibacter vicinus</name>
    <dbReference type="NCBI Taxonomy" id="2954382"/>
    <lineage>
        <taxon>Bacteria</taxon>
        <taxon>Pseudomonadati</taxon>
        <taxon>Pseudomonadota</taxon>
        <taxon>Betaproteobacteria</taxon>
        <taxon>Candidatus Accumulibacter</taxon>
    </lineage>
</organism>
<dbReference type="EMBL" id="JDSS02000019">
    <property type="protein sequence ID" value="KFB68700.1"/>
    <property type="molecule type" value="Genomic_DNA"/>
</dbReference>
<dbReference type="RefSeq" id="WP_273703230.1">
    <property type="nucleotide sequence ID" value="NZ_JDSS02000019.1"/>
</dbReference>
<dbReference type="Proteomes" id="UP000019812">
    <property type="component" value="Unassembled WGS sequence"/>
</dbReference>
<sequence length="86" mass="9533">MLFPLNIVPESLDNCEMERDLGALAVRLIDKSEEARYRERMAQPDSLGDLAKIGHTLWYVAQPGEAWAALPSFSAAAWKCGVDRLG</sequence>
<dbReference type="AlphaFoldDB" id="A0A084Y1V6"/>
<accession>A0A084Y1V6</accession>
<reference evidence="1 2" key="1">
    <citation type="submission" date="2014-07" db="EMBL/GenBank/DDBJ databases">
        <title>Expanding our view of genomic diversity in Candidatus Accumulibacter clades.</title>
        <authorList>
            <person name="Skennerton C.T."/>
            <person name="Barr J.J."/>
            <person name="Slater F.R."/>
            <person name="Bond P.L."/>
            <person name="Tyson G.W."/>
        </authorList>
    </citation>
    <scope>NUCLEOTIDE SEQUENCE [LARGE SCALE GENOMIC DNA]</scope>
    <source>
        <strain evidence="2">SK-01</strain>
    </source>
</reference>
<evidence type="ECO:0000313" key="1">
    <source>
        <dbReference type="EMBL" id="KFB68700.1"/>
    </source>
</evidence>
<name>A0A084Y1V6_9PROT</name>
<comment type="caution">
    <text evidence="1">The sequence shown here is derived from an EMBL/GenBank/DDBJ whole genome shotgun (WGS) entry which is preliminary data.</text>
</comment>
<protein>
    <submittedName>
        <fullName evidence="1">Uncharacterized protein</fullName>
    </submittedName>
</protein>
<proteinExistence type="predicted"/>
<gene>
    <name evidence="1" type="ORF">CAPSK01_001554</name>
</gene>